<dbReference type="Pfam" id="PF04024">
    <property type="entry name" value="PspC"/>
    <property type="match status" value="1"/>
</dbReference>
<keyword evidence="3" id="KW-0812">Transmembrane</keyword>
<dbReference type="RefSeq" id="WP_208098056.1">
    <property type="nucleotide sequence ID" value="NZ_JAGDYM010000011.1"/>
</dbReference>
<organism evidence="5 6">
    <name type="scientific">Leucobacter weissii</name>
    <dbReference type="NCBI Taxonomy" id="1983706"/>
    <lineage>
        <taxon>Bacteria</taxon>
        <taxon>Bacillati</taxon>
        <taxon>Actinomycetota</taxon>
        <taxon>Actinomycetes</taxon>
        <taxon>Micrococcales</taxon>
        <taxon>Microbacteriaceae</taxon>
        <taxon>Leucobacter</taxon>
    </lineage>
</organism>
<evidence type="ECO:0000259" key="4">
    <source>
        <dbReference type="Pfam" id="PF04024"/>
    </source>
</evidence>
<feature type="transmembrane region" description="Helical" evidence="3">
    <location>
        <begin position="324"/>
        <end position="342"/>
    </location>
</feature>
<feature type="compositionally biased region" description="Low complexity" evidence="2">
    <location>
        <begin position="200"/>
        <end position="235"/>
    </location>
</feature>
<sequence>MNETTPPDDSSQGSDAGAGTPPGPAPGPPPILDRFFAWLRGLGIVRGEDRWFTGVAGGIAAKAGIDPLIVRGVFVVLALVTGVGVLLYLAGWVLLPDRSGRIHAEELFRGRGSTGMTITVIVIAAILVIPVIVNLLAATLGGPWNWGLWDGWGAGGVGLPGWIGVVLTVLWWVTISGLIIWFIVWVVSRGGATRSSAADRAAASPDGAHGSAARPNGYGAPPAGAGESAWAAPAGRGAEEWGADAGMRTGEQGTAEWGRQWEERAEEWGQQAEEWGQRAEEHHERTALGSAHLVITLALALLAAGSAALWAFSLPTDGGTVMTAGLLAAVAVLAVSLIVAGVRGRRTGWLGFLSFAGVIALIFAPFTVFLPEDTRFVPFGNISIPASADGSDSATALIAGNATVDLADLDGTAEAREVDVWVLAGNVTVRLPASHPVRVQVNLLAGNITDRRDDPEEPRQRGIFLSNSFASGAENPENAEVTQVRIRLLGGNVRLDGGGGSDVESERSAEIERMRQELEEERTVEQEDREERIREYEERLDELEQELERLQ</sequence>
<proteinExistence type="predicted"/>
<feature type="coiled-coil region" evidence="1">
    <location>
        <begin position="501"/>
        <end position="546"/>
    </location>
</feature>
<dbReference type="InterPro" id="IPR007168">
    <property type="entry name" value="Phageshock_PspC_N"/>
</dbReference>
<dbReference type="Proteomes" id="UP000664382">
    <property type="component" value="Unassembled WGS sequence"/>
</dbReference>
<dbReference type="EMBL" id="JAGDYM010000011">
    <property type="protein sequence ID" value="MBO1902287.1"/>
    <property type="molecule type" value="Genomic_DNA"/>
</dbReference>
<feature type="compositionally biased region" description="Polar residues" evidence="2">
    <location>
        <begin position="1"/>
        <end position="14"/>
    </location>
</feature>
<keyword evidence="3" id="KW-0472">Membrane</keyword>
<feature type="transmembrane region" description="Helical" evidence="3">
    <location>
        <begin position="161"/>
        <end position="187"/>
    </location>
</feature>
<evidence type="ECO:0000313" key="5">
    <source>
        <dbReference type="EMBL" id="MBO1902287.1"/>
    </source>
</evidence>
<reference evidence="5" key="1">
    <citation type="submission" date="2021-03" db="EMBL/GenBank/DDBJ databases">
        <title>Leucobacter chromiisoli sp. nov., isolated from chromium-containing soil of chemical plant.</title>
        <authorList>
            <person name="Xu Z."/>
        </authorList>
    </citation>
    <scope>NUCLEOTIDE SEQUENCE</scope>
    <source>
        <strain evidence="5">S27</strain>
    </source>
</reference>
<feature type="transmembrane region" description="Helical" evidence="3">
    <location>
        <begin position="349"/>
        <end position="370"/>
    </location>
</feature>
<keyword evidence="6" id="KW-1185">Reference proteome</keyword>
<feature type="transmembrane region" description="Helical" evidence="3">
    <location>
        <begin position="116"/>
        <end position="141"/>
    </location>
</feature>
<keyword evidence="1" id="KW-0175">Coiled coil</keyword>
<accession>A0A939MPD4</accession>
<evidence type="ECO:0000256" key="2">
    <source>
        <dbReference type="SAM" id="MobiDB-lite"/>
    </source>
</evidence>
<dbReference type="AlphaFoldDB" id="A0A939MPD4"/>
<keyword evidence="3" id="KW-1133">Transmembrane helix</keyword>
<evidence type="ECO:0000256" key="1">
    <source>
        <dbReference type="SAM" id="Coils"/>
    </source>
</evidence>
<gene>
    <name evidence="5" type="ORF">J4H92_10055</name>
</gene>
<evidence type="ECO:0000313" key="6">
    <source>
        <dbReference type="Proteomes" id="UP000664382"/>
    </source>
</evidence>
<evidence type="ECO:0000256" key="3">
    <source>
        <dbReference type="SAM" id="Phobius"/>
    </source>
</evidence>
<feature type="transmembrane region" description="Helical" evidence="3">
    <location>
        <begin position="73"/>
        <end position="95"/>
    </location>
</feature>
<feature type="transmembrane region" description="Helical" evidence="3">
    <location>
        <begin position="293"/>
        <end position="312"/>
    </location>
</feature>
<feature type="region of interest" description="Disordered" evidence="2">
    <location>
        <begin position="200"/>
        <end position="256"/>
    </location>
</feature>
<comment type="caution">
    <text evidence="5">The sequence shown here is derived from an EMBL/GenBank/DDBJ whole genome shotgun (WGS) entry which is preliminary data.</text>
</comment>
<feature type="region of interest" description="Disordered" evidence="2">
    <location>
        <begin position="1"/>
        <end position="26"/>
    </location>
</feature>
<protein>
    <submittedName>
        <fullName evidence="5">PspC domain-containing protein</fullName>
    </submittedName>
</protein>
<feature type="domain" description="Phage shock protein PspC N-terminal" evidence="4">
    <location>
        <begin position="47"/>
        <end position="97"/>
    </location>
</feature>
<name>A0A939MPD4_9MICO</name>